<feature type="transmembrane region" description="Helical" evidence="1">
    <location>
        <begin position="21"/>
        <end position="47"/>
    </location>
</feature>
<comment type="caution">
    <text evidence="2">The sequence shown here is derived from an EMBL/GenBank/DDBJ whole genome shotgun (WGS) entry which is preliminary data.</text>
</comment>
<keyword evidence="1" id="KW-0812">Transmembrane</keyword>
<evidence type="ECO:0008006" key="4">
    <source>
        <dbReference type="Google" id="ProtNLM"/>
    </source>
</evidence>
<proteinExistence type="predicted"/>
<protein>
    <recommendedName>
        <fullName evidence="4">POTRA domain-containing protein</fullName>
    </recommendedName>
</protein>
<keyword evidence="1" id="KW-1133">Transmembrane helix</keyword>
<sequence>MPVLPTKQRRFVRPRFLPKRVFYRSLYFKISVVGAGLLLTATIIYILPLWRINDVFFDEGLPAPPHFAQIESFLEDELLGKNILAFISLGAKKRLLLKFPHISEVILKKRLPNKVFVVLYVREPVLKLSPKTGFSDLLITSLGAVFLDPGDTPILPEFIPTESVNINQGLGHLSPNDSALVSQLVGEVNDLALKEIDGSGTITLADGIIVFLDLKRSLSWQFSQTKEIISQSVLEGKTLSSVDFRYGQPLLK</sequence>
<reference evidence="3" key="1">
    <citation type="submission" date="2017-09" db="EMBL/GenBank/DDBJ databases">
        <title>Depth-based differentiation of microbial function through sediment-hosted aquifers and enrichment of novel symbionts in the deep terrestrial subsurface.</title>
        <authorList>
            <person name="Probst A.J."/>
            <person name="Ladd B."/>
            <person name="Jarett J.K."/>
            <person name="Geller-Mcgrath D.E."/>
            <person name="Sieber C.M.K."/>
            <person name="Emerson J.B."/>
            <person name="Anantharaman K."/>
            <person name="Thomas B.C."/>
            <person name="Malmstrom R."/>
            <person name="Stieglmeier M."/>
            <person name="Klingl A."/>
            <person name="Woyke T."/>
            <person name="Ryan C.M."/>
            <person name="Banfield J.F."/>
        </authorList>
    </citation>
    <scope>NUCLEOTIDE SEQUENCE [LARGE SCALE GENOMIC DNA]</scope>
</reference>
<name>A0A2H0X6W3_UNCKA</name>
<evidence type="ECO:0000256" key="1">
    <source>
        <dbReference type="SAM" id="Phobius"/>
    </source>
</evidence>
<dbReference type="EMBL" id="PEYW01000045">
    <property type="protein sequence ID" value="PIS20575.1"/>
    <property type="molecule type" value="Genomic_DNA"/>
</dbReference>
<keyword evidence="1" id="KW-0472">Membrane</keyword>
<accession>A0A2H0X6W3</accession>
<dbReference type="AlphaFoldDB" id="A0A2H0X6W3"/>
<evidence type="ECO:0000313" key="2">
    <source>
        <dbReference type="EMBL" id="PIS20575.1"/>
    </source>
</evidence>
<dbReference type="Proteomes" id="UP000231414">
    <property type="component" value="Unassembled WGS sequence"/>
</dbReference>
<evidence type="ECO:0000313" key="3">
    <source>
        <dbReference type="Proteomes" id="UP000231414"/>
    </source>
</evidence>
<organism evidence="2 3">
    <name type="scientific">candidate division WWE3 bacterium CG08_land_8_20_14_0_20_43_13</name>
    <dbReference type="NCBI Taxonomy" id="1975087"/>
    <lineage>
        <taxon>Bacteria</taxon>
        <taxon>Katanobacteria</taxon>
    </lineage>
</organism>
<gene>
    <name evidence="2" type="ORF">COT52_03045</name>
</gene>